<feature type="compositionally biased region" description="Basic residues" evidence="1">
    <location>
        <begin position="155"/>
        <end position="165"/>
    </location>
</feature>
<evidence type="ECO:0000313" key="4">
    <source>
        <dbReference type="Proteomes" id="UP000053246"/>
    </source>
</evidence>
<feature type="region of interest" description="Disordered" evidence="1">
    <location>
        <begin position="142"/>
        <end position="165"/>
    </location>
</feature>
<dbReference type="EMBL" id="LMWI01000001">
    <property type="protein sequence ID" value="KUJ49301.1"/>
    <property type="molecule type" value="Genomic_DNA"/>
</dbReference>
<dbReference type="Proteomes" id="UP000053246">
    <property type="component" value="Unassembled WGS sequence"/>
</dbReference>
<evidence type="ECO:0000256" key="1">
    <source>
        <dbReference type="SAM" id="MobiDB-lite"/>
    </source>
</evidence>
<gene>
    <name evidence="3" type="ORF">ADL17_10230</name>
</gene>
<feature type="transmembrane region" description="Helical" evidence="2">
    <location>
        <begin position="20"/>
        <end position="41"/>
    </location>
</feature>
<evidence type="ECO:0000313" key="3">
    <source>
        <dbReference type="EMBL" id="KUJ49301.1"/>
    </source>
</evidence>
<keyword evidence="2" id="KW-1133">Transmembrane helix</keyword>
<keyword evidence="4" id="KW-1185">Reference proteome</keyword>
<keyword evidence="2" id="KW-0812">Transmembrane</keyword>
<proteinExistence type="predicted"/>
<dbReference type="Pfam" id="PF06103">
    <property type="entry name" value="DUF948"/>
    <property type="match status" value="1"/>
</dbReference>
<evidence type="ECO:0000256" key="2">
    <source>
        <dbReference type="SAM" id="Phobius"/>
    </source>
</evidence>
<evidence type="ECO:0008006" key="5">
    <source>
        <dbReference type="Google" id="ProtNLM"/>
    </source>
</evidence>
<dbReference type="AlphaFoldDB" id="A0A9X0I9D7"/>
<organism evidence="3 4">
    <name type="scientific">Micromonospora maris</name>
    <dbReference type="NCBI Taxonomy" id="1003110"/>
    <lineage>
        <taxon>Bacteria</taxon>
        <taxon>Bacillati</taxon>
        <taxon>Actinomycetota</taxon>
        <taxon>Actinomycetes</taxon>
        <taxon>Micromonosporales</taxon>
        <taxon>Micromonosporaceae</taxon>
        <taxon>Micromonospora</taxon>
    </lineage>
</organism>
<sequence length="165" mass="17844">MPPRDISLRRTGVGFLEVAALIAAIAFAMLVLILTLPILRLRHTVDATTRMINELNDRTGPLLGDVNTTVRNVNVTLEQVQTSLDGVNLQLAKVDTMTSHAQNISANVANLVTVVSAAAANPLVKVAAFGYGVRKAASARRHAETEREVRDTIKAQRRAARRGNQ</sequence>
<protein>
    <recommendedName>
        <fullName evidence="5">DUF948 domain-containing protein</fullName>
    </recommendedName>
</protein>
<dbReference type="InterPro" id="IPR009293">
    <property type="entry name" value="UPF0478"/>
</dbReference>
<dbReference type="RefSeq" id="WP_050814577.1">
    <property type="nucleotide sequence ID" value="NZ_CP108425.1"/>
</dbReference>
<reference evidence="3 4" key="1">
    <citation type="submission" date="2015-10" db="EMBL/GenBank/DDBJ databases">
        <authorList>
            <person name="Ju K.-S."/>
            <person name="Doroghazi J.R."/>
            <person name="Metcalf W.W."/>
        </authorList>
    </citation>
    <scope>NUCLEOTIDE SEQUENCE [LARGE SCALE GENOMIC DNA]</scope>
    <source>
        <strain evidence="3 4">NRRL B-24793</strain>
    </source>
</reference>
<accession>A0A9X0I9D7</accession>
<keyword evidence="2" id="KW-0472">Membrane</keyword>
<name>A0A9X0I9D7_9ACTN</name>
<comment type="caution">
    <text evidence="3">The sequence shown here is derived from an EMBL/GenBank/DDBJ whole genome shotgun (WGS) entry which is preliminary data.</text>
</comment>
<feature type="compositionally biased region" description="Basic and acidic residues" evidence="1">
    <location>
        <begin position="142"/>
        <end position="154"/>
    </location>
</feature>